<dbReference type="AlphaFoldDB" id="A0A978VG70"/>
<comment type="caution">
    <text evidence="1">The sequence shown here is derived from an EMBL/GenBank/DDBJ whole genome shotgun (WGS) entry which is preliminary data.</text>
</comment>
<proteinExistence type="predicted"/>
<evidence type="ECO:0000313" key="1">
    <source>
        <dbReference type="EMBL" id="KAH7529359.1"/>
    </source>
</evidence>
<accession>A0A978VG70</accession>
<name>A0A978VG70_ZIZJJ</name>
<dbReference type="Proteomes" id="UP000813462">
    <property type="component" value="Unassembled WGS sequence"/>
</dbReference>
<reference evidence="1" key="1">
    <citation type="journal article" date="2021" name="Front. Plant Sci.">
        <title>Chromosome-Scale Genome Assembly for Chinese Sour Jujube and Insights Into Its Genome Evolution and Domestication Signature.</title>
        <authorList>
            <person name="Shen L.-Y."/>
            <person name="Luo H."/>
            <person name="Wang X.-L."/>
            <person name="Wang X.-M."/>
            <person name="Qiu X.-J."/>
            <person name="Liu H."/>
            <person name="Zhou S.-S."/>
            <person name="Jia K.-H."/>
            <person name="Nie S."/>
            <person name="Bao Y.-T."/>
            <person name="Zhang R.-G."/>
            <person name="Yun Q.-Z."/>
            <person name="Chai Y.-H."/>
            <person name="Lu J.-Y."/>
            <person name="Li Y."/>
            <person name="Zhao S.-W."/>
            <person name="Mao J.-F."/>
            <person name="Jia S.-G."/>
            <person name="Mao Y.-M."/>
        </authorList>
    </citation>
    <scope>NUCLEOTIDE SEQUENCE</scope>
    <source>
        <strain evidence="1">AT0</strain>
        <tissue evidence="1">Leaf</tissue>
    </source>
</reference>
<protein>
    <submittedName>
        <fullName evidence="1">Uncharacterized protein</fullName>
    </submittedName>
</protein>
<evidence type="ECO:0000313" key="2">
    <source>
        <dbReference type="Proteomes" id="UP000813462"/>
    </source>
</evidence>
<gene>
    <name evidence="1" type="ORF">FEM48_Zijuj05G0175900</name>
</gene>
<organism evidence="1 2">
    <name type="scientific">Ziziphus jujuba var. spinosa</name>
    <dbReference type="NCBI Taxonomy" id="714518"/>
    <lineage>
        <taxon>Eukaryota</taxon>
        <taxon>Viridiplantae</taxon>
        <taxon>Streptophyta</taxon>
        <taxon>Embryophyta</taxon>
        <taxon>Tracheophyta</taxon>
        <taxon>Spermatophyta</taxon>
        <taxon>Magnoliopsida</taxon>
        <taxon>eudicotyledons</taxon>
        <taxon>Gunneridae</taxon>
        <taxon>Pentapetalae</taxon>
        <taxon>rosids</taxon>
        <taxon>fabids</taxon>
        <taxon>Rosales</taxon>
        <taxon>Rhamnaceae</taxon>
        <taxon>Paliureae</taxon>
        <taxon>Ziziphus</taxon>
    </lineage>
</organism>
<dbReference type="EMBL" id="JAEACU010000005">
    <property type="protein sequence ID" value="KAH7529359.1"/>
    <property type="molecule type" value="Genomic_DNA"/>
</dbReference>
<sequence>MEYLTSIDITGTVIKELTSKFKLLVGMGEFRGITFSEKLILIPGLLSEPISNWDERYGRLELLDTVLRFCHLSKVDFIMYPSTLFQLQWLDLSKHKFVGLPSLMESTESEVEVVMHTSGNNQKLIANLPPKSIKHIDLQTGRFIDIIENLCGC</sequence>